<evidence type="ECO:0000259" key="4">
    <source>
        <dbReference type="Pfam" id="PF18413"/>
    </source>
</evidence>
<comment type="caution">
    <text evidence="6">The sequence shown here is derived from an EMBL/GenBank/DDBJ whole genome shotgun (WGS) entry which is preliminary data.</text>
</comment>
<dbReference type="eggNOG" id="COG3409">
    <property type="taxonomic scope" value="Bacteria"/>
</dbReference>
<evidence type="ECO:0000256" key="1">
    <source>
        <dbReference type="ARBA" id="ARBA00023026"/>
    </source>
</evidence>
<dbReference type="RefSeq" id="WP_002698504.1">
    <property type="nucleotide sequence ID" value="NZ_AAWS01000017.1"/>
</dbReference>
<dbReference type="EMBL" id="AAWS01000017">
    <property type="protein sequence ID" value="EAY28277.1"/>
    <property type="molecule type" value="Genomic_DNA"/>
</dbReference>
<name>A1ZN96_MICM2</name>
<dbReference type="InterPro" id="IPR018003">
    <property type="entry name" value="Insecticidal_toxin/plasmid_vir"/>
</dbReference>
<feature type="domain" description="Tc toxin complex TcA C-terminal TcB-binding" evidence="3">
    <location>
        <begin position="4373"/>
        <end position="4664"/>
    </location>
</feature>
<feature type="domain" description="Neuraminidase-like" evidence="4">
    <location>
        <begin position="2826"/>
        <end position="3000"/>
    </location>
</feature>
<evidence type="ECO:0000313" key="7">
    <source>
        <dbReference type="Proteomes" id="UP000004095"/>
    </source>
</evidence>
<dbReference type="OrthoDB" id="9781691at2"/>
<reference evidence="6 7" key="1">
    <citation type="submission" date="2007-01" db="EMBL/GenBank/DDBJ databases">
        <authorList>
            <person name="Haygood M."/>
            <person name="Podell S."/>
            <person name="Anderson C."/>
            <person name="Hopkinson B."/>
            <person name="Roe K."/>
            <person name="Barbeau K."/>
            <person name="Gaasterland T."/>
            <person name="Ferriera S."/>
            <person name="Johnson J."/>
            <person name="Kravitz S."/>
            <person name="Beeson K."/>
            <person name="Sutton G."/>
            <person name="Rogers Y.-H."/>
            <person name="Friedman R."/>
            <person name="Frazier M."/>
            <person name="Venter J.C."/>
        </authorList>
    </citation>
    <scope>NUCLEOTIDE SEQUENCE [LARGE SCALE GENOMIC DNA]</scope>
    <source>
        <strain evidence="6 7">ATCC 23134</strain>
    </source>
</reference>
<dbReference type="Pfam" id="PF00045">
    <property type="entry name" value="Hemopexin"/>
    <property type="match status" value="3"/>
</dbReference>
<gene>
    <name evidence="6" type="ORF">M23134_03538</name>
</gene>
<dbReference type="Pfam" id="PF18413">
    <property type="entry name" value="Neuraminidase"/>
    <property type="match status" value="1"/>
</dbReference>
<dbReference type="InterPro" id="IPR046839">
    <property type="entry name" value="ABC_toxin_N"/>
</dbReference>
<feature type="domain" description="ABC toxin N-terminal" evidence="5">
    <location>
        <begin position="2667"/>
        <end position="2796"/>
    </location>
</feature>
<dbReference type="Proteomes" id="UP000004095">
    <property type="component" value="Unassembled WGS sequence"/>
</dbReference>
<dbReference type="Gene3D" id="2.110.10.10">
    <property type="entry name" value="Hemopexin-like domain"/>
    <property type="match status" value="12"/>
</dbReference>
<dbReference type="InterPro" id="IPR018487">
    <property type="entry name" value="Hemopexin-like_repeat"/>
</dbReference>
<evidence type="ECO:0000313" key="6">
    <source>
        <dbReference type="EMBL" id="EAY28277.1"/>
    </source>
</evidence>
<keyword evidence="1" id="KW-0843">Virulence</keyword>
<feature type="coiled-coil region" evidence="2">
    <location>
        <begin position="4368"/>
        <end position="4402"/>
    </location>
</feature>
<dbReference type="Pfam" id="PF20220">
    <property type="entry name" value="ABC_toxin_N"/>
    <property type="match status" value="1"/>
</dbReference>
<dbReference type="PROSITE" id="PS51642">
    <property type="entry name" value="HEMOPEXIN_2"/>
    <property type="match status" value="10"/>
</dbReference>
<evidence type="ECO:0000256" key="2">
    <source>
        <dbReference type="SAM" id="Coils"/>
    </source>
</evidence>
<keyword evidence="2" id="KW-0175">Coiled coil</keyword>
<proteinExistence type="predicted"/>
<dbReference type="InterPro" id="IPR040840">
    <property type="entry name" value="TcA_TcB_BD"/>
</dbReference>
<keyword evidence="7" id="KW-1185">Reference proteome</keyword>
<evidence type="ECO:0000259" key="3">
    <source>
        <dbReference type="Pfam" id="PF18276"/>
    </source>
</evidence>
<dbReference type="Pfam" id="PF18276">
    <property type="entry name" value="TcA_TcB_BD"/>
    <property type="match status" value="1"/>
</dbReference>
<protein>
    <submittedName>
        <fullName evidence="6">Hemopexin domain protein</fullName>
    </submittedName>
</protein>
<dbReference type="InterPro" id="IPR041079">
    <property type="entry name" value="Neuraminidase-like"/>
</dbReference>
<dbReference type="eggNOG" id="COG3206">
    <property type="taxonomic scope" value="Bacteria"/>
</dbReference>
<dbReference type="InterPro" id="IPR036375">
    <property type="entry name" value="Hemopexin-like_dom_sf"/>
</dbReference>
<organism evidence="6 7">
    <name type="scientific">Microscilla marina ATCC 23134</name>
    <dbReference type="NCBI Taxonomy" id="313606"/>
    <lineage>
        <taxon>Bacteria</taxon>
        <taxon>Pseudomonadati</taxon>
        <taxon>Bacteroidota</taxon>
        <taxon>Cytophagia</taxon>
        <taxon>Cytophagales</taxon>
        <taxon>Microscillaceae</taxon>
        <taxon>Microscilla</taxon>
    </lineage>
</organism>
<dbReference type="SUPFAM" id="SSF50923">
    <property type="entry name" value="Hemopexin-like domain"/>
    <property type="match status" value="9"/>
</dbReference>
<dbReference type="SMART" id="SM00120">
    <property type="entry name" value="HX"/>
    <property type="match status" value="22"/>
</dbReference>
<feature type="coiled-coil region" evidence="2">
    <location>
        <begin position="4227"/>
        <end position="4264"/>
    </location>
</feature>
<dbReference type="eggNOG" id="COG2351">
    <property type="taxonomic scope" value="Bacteria"/>
</dbReference>
<accession>A1ZN96</accession>
<evidence type="ECO:0000259" key="5">
    <source>
        <dbReference type="Pfam" id="PF20220"/>
    </source>
</evidence>
<dbReference type="Pfam" id="PF03538">
    <property type="entry name" value="VRP1"/>
    <property type="match status" value="1"/>
</dbReference>
<sequence>MSNENNNIPDLPDYGQIFGEFDFKEGDQARSVLSPAAYLADLLQLYEDEFEGNVLQGKRADIPEVLLDAEQTFSIIPYLDIVNELLEAKADPAGKNPYANLLKEAKFPLNLPFNLENEQFKMYLRELGISAEELHKLFATSHNADILANTYLGLSKETAGFLLGEYKDAELNKIYGDEEATAFDFKNTKAFPVATFMTITGLKPEEVRELLFQNLSTSEIAAGEASQFFVNAAANVKDDDNDDSVKAYAMLDADEAHIVWSVADANIPESWFDRANRFIRLARALGWSFTDLDLVLRTCCDNDLVGSFRRLAIIKKMQALTELPIDQVCSLFANMNTLGHGNKDKAADMPLDLFNRVYNGRWTEIDKQFFAPEGITAPVHYPIANDADPQYTKLAFPVADSLSADNAELRTRLSKALGVSENDLVFIIAKLRKEGIAPFQAEVHLENSFAALSLLHRVVALAQMLDTSAEELLMLFDVLEKDPAIRLYNNFQLFIDEGGKTTPHNCYSIIATESIAHRMWLVQTLWSLNQWMQKTGFTAEELQAIVGDRFCDLAEADAEDCPEDTPEVLGLMTQQAQKLEKAREASQKADLELLNQMYQQFKPLAFGNDLFKGGRFDERQSRMLAESLLAEPKGVLSAADSRLMFYKADQVQEIAYKALKTLGHISPLDFENLGLEDALLDKLYHQLILKGYLSPEGVLQETVLPAEANDWLVSTNLSHYRHPLFMRLHELYKDALAIVGDQDAVEVSLYLSDLLKMGVAETHAEELLSNLEFNQYLDANGAVVDPAFFAYPSNLGLFEVNVDLNAMAAEVHALLSGKMAQFTAGKLKLNKDALAEALPLLEIELDDLIENLKFNKYIDHHHVFTNKAALLATEVDDFKLALMFYPHRHQILDLLKQQITGFKQGFDTFTKTDLKPLATQLVGKLAYQGIVADHLEDGWVKEGHFSFFRDDTNATQLNAGAYFGEQGNQLIFKAIAGVLATAKKYELFAEDLMVGGLTLEEATNLYRILVDEQDIADYTITLDMLAYFANVNNALDFKVEGYDDYNKDVFFVLHAVAKEMTAAIADIVAKIKDQAMHQQTGVFTTLQDTLGVSAEVMEVICAHIFETKEALIEALMLPVLQTAGAQETLAMVPHHRRFKTAFRRVKQFAGLANKLKLNKQDTQVAFREQDLVRKFPESLALPAELGHAKFDFLLEAEGLVYMFHDTKYWIFDAQTYNLLGLPLEAPRVDLIALFCKKYGNLPINAAFADAQNNVWIVSGSDYYKKAADAAEWELQEDHVWGKLQTEFEAIENIDAAFTDRNGRTYLFAGDQYIRYSEGYAAQGAGNQRIADEGYPKKIADNWHHESAQGNLPIGFEESIDAAFAHEGKTFFLKENHYISSDDFTKKHNIRDGWGKVKSNFHDLDKVDASCTVDEKLYVFSGDEVIVYTDSLEAEGVLMREGSPVKLDALFAGLPKDFCKHGVEAAFEGFDHKVHLFSHGMHVVFAKEGDGFVLDKISETKATWGKVANAFEDGNAQVDAAFVGLDGYTYIFSGNQHYRYAGEDYAHADAEYPKANADAWDGLKTIDAAFVLDGKTYLFGKDAEDKEVYVRYSCNDYSEVDKDYPRATDDNWWNLPFALTNSFSNADAVLSGNGKTYLFAGQQFVYFDYIHRWWSEPANITDHWKDLPLGANDKIDAAFVGKDGYTYLFFAGQFARYAGSKCDRMVDGKTLRIAEYWGKVQNTLLDSGKVDAAVTLMSRETEEMTEEDKAKVIDKNNPMPEPVVTEHEHTYLFAGTQFYRYTTNSQAAPVSYDTQTVDSGYPKALTELHKEPRFKHLTIDCSQGIDAAFADRRHVYLFKGDKMHVIAEELYREYNDGTIPKPISIVTEDGAVYMGDDDNAGWLRLSAAEGKELHSEMTKPRLMLNQDIPENYRMGLDSVLQGTDGNTYLFKDSKYFDLELKREFDIADEWGRSSNKIAHCSMVDAAFVGRDGNTYMFSGNQYVTYEKDADYSKIKEAPKSIAADWGGLESVDLAFVKDGVTYLFEAPNEQGYMRYVTYSGMRYDEPDAEPYTTDMSWWGIPALYVSQGFDKVEAVLFEEEQMYLIHGNQYVRYDADKKHWHYPENISRLWRDLPEVLDPENCHNLLHIKTIFKGSDEQTYFFYEDQLSKKDYFVTLKTNGSFDGPALVKSQWGMLDNNIAQGQSLDATLVMGHLTYLFVGDQFYRYSGSSYHYLDAGYPKAIFNNLRKESGFEHLPQDFNGNIQAAFADKGSIYLFTADHKIHAVSTHTERCYSIDLLGKLRNNLQTENKVDAILTAKLYAKNDSDKSVVVAEKAVYLFSGDQYVVYSGDDLEYIDAGYPKTIVGSLAQDLGITGNLPALLHLGIDAVFSGSDQKFYFFKDEQYFVSDASDPAKVKDIWVGKANNFMADDVMIDTAFIAPDGYLYVLKGNEYIRYAHPDNELMADDHPQFITDLWRDLPDGKPTGNNFQLGIDHAFVFEGRTYLLKGEEYVRYSKMPYHCMDENFPQPLAARWGACHADYLLTDLKAIAQMKQLSHTYQFEEQTLSSFLHKEQGYKKTPYRLLAGLFGWDVEEVKWLKRHQVFLKDHLKSSDFEEHFDLEMVLRMAAIFAVTDKLGVKPSEVYDKVWKKLYKSTEDKLGEVSQTLYEYLGALNSPQDWEKLAARLHNELNVAKRDVLVPYVIHHDDKLSNARDLYQSLLIDVEMGSCGVTSRVKEAIAATQLYFHRYFISLEAPTPENDDVDGEVREQAVKQRLKKWWEWMKNYRVWEANRKVFLYPENYIRPELRDTKTPAFGQMEDDLQQGEITEDLVLKAYKKYIDEYTTVSGLTICGGYVYDDAINEADKNLVLFGYTKSDPRVYYYRLAAFYNGDTDGALWGPWLETNLQMEADKVYPAFAFGKVFSFWTRTEKELEGASEGTVKAVGDSDDKSITSNGAADHVVKIFYSYYNLNKEWAVPQTLRLKKELLIRATPRSNADKEKATVANPVAFSNTISNVELAVEKSTKRDENDHENIIIKCSYWVGDPRLVEAVIKNSTQVLENYSIDISLDEAKKRVEHKYKAFYLTQGLDSGVEPNAGAFPINDGREVFERLMASSENFDEVASSIFLNTAKDATNNHWFSFDYKEASFLCKPSESSSDFSEQSHLLANLSNLPDGVTSVDAITRAPNGHIYLFVGNQFYQSQETDKGLEECTWSAAKNNTSRWALGHSQISRTGQVDSVWTRNNGNTHMSLGNEFITYNGDGFEVAESAPGTLANEAFKWPKYEAAFDMPDGTPNGVGYGFLGDKYKTTRDINTEKPIKDRWWKVKNNIAEDNQVDAAFVWNNKIYLVSGDQYFRYSSVANIGKADVGYPRKGTLDALLMDLGASSSEVANVQGKQIRNAVVDGSTFITVTSDGLRYEFDLTKKELERDGSRTYDVAFTFGGEDRLYIFGSPRRAAGFALNGFIYLFDNGKYLKTTTFQEEWVDYNWSSASSINSVWGNTTNNIQDGGSMDATWVTDTHLFMTSGNQYVRYTLEGNVIPDIVDPGYPKATAGNTDGLPEWSKVDAAFHKGNTTYFFNNSTQKYVTSANLSNELNIKDKWGKVPNKFLATSQKIDAAVAHDGALFLFANGQYVRYTLKGDNTVGSLTDDGYPKALSENVDGFPRQAITAAFTRDSNQADAPATPFLFYKQGATMMYAAQGAPVGKPVEGNWFNVPKGFLTGLKAGLNDSSKMYLFGDVKNAKDEKIGDYIAYEKAGEDANLPVEKLHSKYDIIRITSSTGTELNKKLFYQDGLEALLSLETQRIDETPKFSLTKPSDSTTIRLEEGEVNKERVPLEEGLDYQSANSIYYWEIFFHAPYLIAQNLNTGQKFDEAKKWYEHIFDPSEAESKGFWKFLPFQKEGINKINDLVELWGVVKPEIAKLTALVSTEELANMQTEVDALAKLAEELNGRQLPEGHWPTAETLRDKAAELETNSATPQPLKAELKKLINALNTAQTAYEKTSVGQVRQYLNDPFDPHAIAALRTPAYQKAIVMAYIDNLIDWGDMLFRQYTRESINEARMLYVLAYDLLGEKPQNMGKRILSDSKTYDDLVNDEDVYELLLDLENNADNTAPGGTGTPNDTILNPYFFVPENELFIEYWNRVEDRLYKIRHCLNILGIKQDLPLFQPPIDPMALVNAVAGGGGLGAALGGMSAAIPHYRFTYMLSKARELTGKVTQFGNDLLGTIEKKDAEELSILQNKQEGLILDLNTQIKEKQIADAIENIKNLEESKRSAEQQKKHHEDLKKNGMLSSEASQIRMMSVSAGIQTAGALSHIVSGLSYIVPQVTAGPFSFGVTTGGRNIGAMLEKFGDAISASAEPLSTLGEIFGMQAQFERMEQDWDLQVLMSTSEIKQLEHQIASAQLQKEIAERELEIHQKDIKNNEDVAQFMKDKFSNEQLYGWMAGKLSGMFYQTYKHAHDYAKQAERAFQFETGSKMVDVNFVRGMYWDSTRKGLLSGEKLDLDLDRMEKAYIEQDSRSLEITKNISLLKLDPLAFLQLKNKGMCEFRLNESLFDYDFPGHYNRQIKTISLAFDIGEGQTINATLTQLNNKVVMEPDAKAVKYLLNPVEEQPSSIRTDWKVNQQVALSYVDEYTENNGMFEMNFADERYLPFEGTGAVSSWRLELGGKQGDYNLNDLLDVTVKLRYTADQGGENFAAAVKGALKPYETASFFDLAYNFPDQWNELMLGDGKEMTLNIRRDMFPAMASARIMGILVRYQYEGDKTATFSLNDAYNLGNNKYVDAAGLSIAKNGTAWKFTVKGDKTAIKNAEMVVVYKAKV</sequence>